<accession>A0A226C0M2</accession>
<dbReference type="GO" id="GO:0071973">
    <property type="term" value="P:bacterial-type flagellum-dependent cell motility"/>
    <property type="evidence" value="ECO:0007669"/>
    <property type="project" value="TreeGrafter"/>
</dbReference>
<sequence>MRLGGIATGFDTQGLIQQLMEVERQPIQRKQADIGEVEGKKDEWRDVNKMLSGLSDDLSSLSNRSTFQGMEASSSDDIVSVSADNNAQEGNYDVEIDQVAKRHRLGSTEAIEEPEEGRDGNLVLEVGEHRYTVEVSEEDSLNDVVEDINNGLIEKVEKEDEDGNLEEVDKDDIPVNASVIAGSYLQLEAEEPGKENEIEISDESSGDVLDWLNLEDEFDENGENKKIWQEAEDAKVHINNELVTIEESSNQIEIAEGVEVDISDLTSEDLEDGSVHTNVSVSKDLNSAREDVESFEESYNEIIGGLEEKTDVTVIDDEASDEESVESGALQGDTTINNIMRNMRTNVTEPVDVSAKDITIDGEEVDSLVPAQFGIEVGASMADGGFTGADASEISIDYDKLEEQMRNNPEAVEELFSGDDGIATRLDEYLDGVVYDSEPTAGQSHNRDHSVIENRLISKMGEVDRIEDRIESRERRMDQREDRLWSEFTRMEEGIMNLQAESQGMMQGMGDMMM</sequence>
<comment type="caution">
    <text evidence="8">The sequence shown here is derived from an EMBL/GenBank/DDBJ whole genome shotgun (WGS) entry which is preliminary data.</text>
</comment>
<keyword evidence="4 5" id="KW-0975">Bacterial flagellum</keyword>
<dbReference type="PANTHER" id="PTHR30288:SF0">
    <property type="entry name" value="FLAGELLAR HOOK-ASSOCIATED PROTEIN 2"/>
    <property type="match status" value="1"/>
</dbReference>
<comment type="subcellular location">
    <subcellularLocation>
        <location evidence="5">Secreted</location>
    </subcellularLocation>
    <subcellularLocation>
        <location evidence="5">Bacterial flagellum</location>
    </subcellularLocation>
</comment>
<keyword evidence="9" id="KW-1185">Reference proteome</keyword>
<evidence type="ECO:0000256" key="4">
    <source>
        <dbReference type="ARBA" id="ARBA00023143"/>
    </source>
</evidence>
<evidence type="ECO:0000259" key="7">
    <source>
        <dbReference type="Pfam" id="PF07195"/>
    </source>
</evidence>
<dbReference type="RefSeq" id="WP_089022272.1">
    <property type="nucleotide sequence ID" value="NZ_NIQC01000001.1"/>
</dbReference>
<comment type="similarity">
    <text evidence="1 5">Belongs to the FliD family.</text>
</comment>
<dbReference type="PANTHER" id="PTHR30288">
    <property type="entry name" value="FLAGELLAR CAP/ASSEMBLY PROTEIN FLID"/>
    <property type="match status" value="1"/>
</dbReference>
<dbReference type="GO" id="GO:0009424">
    <property type="term" value="C:bacterial-type flagellum hook"/>
    <property type="evidence" value="ECO:0007669"/>
    <property type="project" value="UniProtKB-UniRule"/>
</dbReference>
<dbReference type="InterPro" id="IPR003481">
    <property type="entry name" value="FliD_N"/>
</dbReference>
<dbReference type="GO" id="GO:0009421">
    <property type="term" value="C:bacterial-type flagellum filament cap"/>
    <property type="evidence" value="ECO:0007669"/>
    <property type="project" value="InterPro"/>
</dbReference>
<comment type="subunit">
    <text evidence="2 5">Homopentamer.</text>
</comment>
<evidence type="ECO:0000313" key="9">
    <source>
        <dbReference type="Proteomes" id="UP000214588"/>
    </source>
</evidence>
<evidence type="ECO:0000256" key="5">
    <source>
        <dbReference type="RuleBase" id="RU362066"/>
    </source>
</evidence>
<organism evidence="8 9">
    <name type="scientific">Natranaerobius trueperi</name>
    <dbReference type="NCBI Taxonomy" id="759412"/>
    <lineage>
        <taxon>Bacteria</taxon>
        <taxon>Bacillati</taxon>
        <taxon>Bacillota</taxon>
        <taxon>Clostridia</taxon>
        <taxon>Natranaerobiales</taxon>
        <taxon>Natranaerobiaceae</taxon>
        <taxon>Natranaerobius</taxon>
    </lineage>
</organism>
<name>A0A226C0M2_9FIRM</name>
<evidence type="ECO:0000313" key="8">
    <source>
        <dbReference type="EMBL" id="OWZ84848.1"/>
    </source>
</evidence>
<dbReference type="GO" id="GO:0007155">
    <property type="term" value="P:cell adhesion"/>
    <property type="evidence" value="ECO:0007669"/>
    <property type="project" value="InterPro"/>
</dbReference>
<feature type="domain" description="Flagellar hook-associated protein 2 C-terminal" evidence="7">
    <location>
        <begin position="231"/>
        <end position="499"/>
    </location>
</feature>
<dbReference type="Pfam" id="PF07195">
    <property type="entry name" value="FliD_C"/>
    <property type="match status" value="1"/>
</dbReference>
<dbReference type="InterPro" id="IPR010809">
    <property type="entry name" value="FliD_C"/>
</dbReference>
<proteinExistence type="inferred from homology"/>
<evidence type="ECO:0000256" key="2">
    <source>
        <dbReference type="ARBA" id="ARBA00011255"/>
    </source>
</evidence>
<dbReference type="Pfam" id="PF02465">
    <property type="entry name" value="FliD_N"/>
    <property type="match status" value="1"/>
</dbReference>
<dbReference type="EMBL" id="NIQC01000001">
    <property type="protein sequence ID" value="OWZ84848.1"/>
    <property type="molecule type" value="Genomic_DNA"/>
</dbReference>
<evidence type="ECO:0000259" key="6">
    <source>
        <dbReference type="Pfam" id="PF02465"/>
    </source>
</evidence>
<evidence type="ECO:0000256" key="3">
    <source>
        <dbReference type="ARBA" id="ARBA00023054"/>
    </source>
</evidence>
<dbReference type="OrthoDB" id="9776025at2"/>
<protein>
    <recommendedName>
        <fullName evidence="5">Flagellar hook-associated protein 2</fullName>
        <shortName evidence="5">HAP2</shortName>
    </recommendedName>
    <alternativeName>
        <fullName evidence="5">Flagellar cap protein</fullName>
    </alternativeName>
</protein>
<reference evidence="8 9" key="1">
    <citation type="submission" date="2017-06" db="EMBL/GenBank/DDBJ databases">
        <title>Draft Genome Sequence of Natranaerobius trueperi halophilic, alkalithermophilic bacteria from soda lakes.</title>
        <authorList>
            <person name="Zhao B."/>
        </authorList>
    </citation>
    <scope>NUCLEOTIDE SEQUENCE [LARGE SCALE GENOMIC DNA]</scope>
    <source>
        <strain evidence="8 9">DSM 18760</strain>
    </source>
</reference>
<keyword evidence="3" id="KW-0175">Coiled coil</keyword>
<evidence type="ECO:0000256" key="1">
    <source>
        <dbReference type="ARBA" id="ARBA00009764"/>
    </source>
</evidence>
<dbReference type="InterPro" id="IPR040026">
    <property type="entry name" value="FliD"/>
</dbReference>
<gene>
    <name evidence="8" type="ORF">CDO51_00115</name>
</gene>
<dbReference type="Proteomes" id="UP000214588">
    <property type="component" value="Unassembled WGS sequence"/>
</dbReference>
<dbReference type="AlphaFoldDB" id="A0A226C0M2"/>
<feature type="domain" description="Flagellar hook-associated protein 2 N-terminal" evidence="6">
    <location>
        <begin position="8"/>
        <end position="103"/>
    </location>
</feature>
<comment type="function">
    <text evidence="5">Required for morphogenesis and for the elongation of the flagellar filament by facilitating polymerization of the flagellin monomers at the tip of growing filament. Forms a capping structure, which prevents flagellin subunits (transported through the central channel of the flagellum) from leaking out without polymerization at the distal end.</text>
</comment>
<keyword evidence="5" id="KW-0964">Secreted</keyword>
<dbReference type="GO" id="GO:0005576">
    <property type="term" value="C:extracellular region"/>
    <property type="evidence" value="ECO:0007669"/>
    <property type="project" value="UniProtKB-SubCell"/>
</dbReference>